<protein>
    <recommendedName>
        <fullName evidence="14">RBR-type E3 ubiquitin transferase</fullName>
    </recommendedName>
</protein>
<evidence type="ECO:0000313" key="11">
    <source>
        <dbReference type="EMBL" id="CAF1222187.1"/>
    </source>
</evidence>
<dbReference type="InterPro" id="IPR017907">
    <property type="entry name" value="Znf_RING_CS"/>
</dbReference>
<keyword evidence="3" id="KW-0479">Metal-binding</keyword>
<evidence type="ECO:0000256" key="4">
    <source>
        <dbReference type="ARBA" id="ARBA00022737"/>
    </source>
</evidence>
<dbReference type="GO" id="GO:0000151">
    <property type="term" value="C:ubiquitin ligase complex"/>
    <property type="evidence" value="ECO:0007669"/>
    <property type="project" value="TreeGrafter"/>
</dbReference>
<dbReference type="Proteomes" id="UP000663881">
    <property type="component" value="Unassembled WGS sequence"/>
</dbReference>
<dbReference type="PANTHER" id="PTHR22770">
    <property type="entry name" value="UBIQUITIN CONJUGATING ENZYME 7 INTERACTING PROTEIN-RELATED"/>
    <property type="match status" value="1"/>
</dbReference>
<dbReference type="InterPro" id="IPR044066">
    <property type="entry name" value="TRIAD_supradom"/>
</dbReference>
<keyword evidence="2" id="KW-0808">Transferase</keyword>
<dbReference type="SMART" id="SM00184">
    <property type="entry name" value="RING"/>
    <property type="match status" value="1"/>
</dbReference>
<dbReference type="SUPFAM" id="SSF57850">
    <property type="entry name" value="RING/U-box"/>
    <property type="match status" value="3"/>
</dbReference>
<name>A0A814XXQ6_9BILA</name>
<dbReference type="PROSITE" id="PS51873">
    <property type="entry name" value="TRIAD"/>
    <property type="match status" value="1"/>
</dbReference>
<dbReference type="GO" id="GO:0097039">
    <property type="term" value="P:protein linear polyubiquitination"/>
    <property type="evidence" value="ECO:0007669"/>
    <property type="project" value="TreeGrafter"/>
</dbReference>
<evidence type="ECO:0000256" key="3">
    <source>
        <dbReference type="ARBA" id="ARBA00022723"/>
    </source>
</evidence>
<keyword evidence="5 8" id="KW-0863">Zinc-finger</keyword>
<dbReference type="GO" id="GO:0004842">
    <property type="term" value="F:ubiquitin-protein transferase activity"/>
    <property type="evidence" value="ECO:0007669"/>
    <property type="project" value="TreeGrafter"/>
</dbReference>
<evidence type="ECO:0000259" key="9">
    <source>
        <dbReference type="PROSITE" id="PS50089"/>
    </source>
</evidence>
<dbReference type="Pfam" id="PF13445">
    <property type="entry name" value="zf-RING_UBOX"/>
    <property type="match status" value="1"/>
</dbReference>
<dbReference type="InterPro" id="IPR001841">
    <property type="entry name" value="Znf_RING"/>
</dbReference>
<comment type="pathway">
    <text evidence="1">Protein modification; protein ubiquitination.</text>
</comment>
<dbReference type="PANTHER" id="PTHR22770:SF13">
    <property type="entry name" value="RING-TYPE DOMAIN-CONTAINING PROTEIN"/>
    <property type="match status" value="1"/>
</dbReference>
<evidence type="ECO:0000256" key="6">
    <source>
        <dbReference type="ARBA" id="ARBA00022786"/>
    </source>
</evidence>
<keyword evidence="4" id="KW-0677">Repeat</keyword>
<feature type="domain" description="RING-type" evidence="9">
    <location>
        <begin position="20"/>
        <end position="64"/>
    </location>
</feature>
<dbReference type="PROSITE" id="PS00518">
    <property type="entry name" value="ZF_RING_1"/>
    <property type="match status" value="1"/>
</dbReference>
<dbReference type="SMART" id="SM00647">
    <property type="entry name" value="IBR"/>
    <property type="match status" value="1"/>
</dbReference>
<gene>
    <name evidence="12" type="ORF">OKA104_LOCUS2067</name>
    <name evidence="11" type="ORF">VCS650_LOCUS26781</name>
</gene>
<organism evidence="11 13">
    <name type="scientific">Adineta steineri</name>
    <dbReference type="NCBI Taxonomy" id="433720"/>
    <lineage>
        <taxon>Eukaryota</taxon>
        <taxon>Metazoa</taxon>
        <taxon>Spiralia</taxon>
        <taxon>Gnathifera</taxon>
        <taxon>Rotifera</taxon>
        <taxon>Eurotatoria</taxon>
        <taxon>Bdelloidea</taxon>
        <taxon>Adinetida</taxon>
        <taxon>Adinetidae</taxon>
        <taxon>Adineta</taxon>
    </lineage>
</organism>
<dbReference type="PROSITE" id="PS50089">
    <property type="entry name" value="ZF_RING_2"/>
    <property type="match status" value="1"/>
</dbReference>
<dbReference type="GO" id="GO:0043161">
    <property type="term" value="P:proteasome-mediated ubiquitin-dependent protein catabolic process"/>
    <property type="evidence" value="ECO:0007669"/>
    <property type="project" value="TreeGrafter"/>
</dbReference>
<dbReference type="CDD" id="cd20335">
    <property type="entry name" value="BRcat_RBR"/>
    <property type="match status" value="1"/>
</dbReference>
<dbReference type="GO" id="GO:0043130">
    <property type="term" value="F:ubiquitin binding"/>
    <property type="evidence" value="ECO:0007669"/>
    <property type="project" value="TreeGrafter"/>
</dbReference>
<evidence type="ECO:0000256" key="2">
    <source>
        <dbReference type="ARBA" id="ARBA00022679"/>
    </source>
</evidence>
<dbReference type="InterPro" id="IPR013083">
    <property type="entry name" value="Znf_RING/FYVE/PHD"/>
</dbReference>
<dbReference type="GO" id="GO:0008270">
    <property type="term" value="F:zinc ion binding"/>
    <property type="evidence" value="ECO:0007669"/>
    <property type="project" value="UniProtKB-KW"/>
</dbReference>
<evidence type="ECO:0000259" key="10">
    <source>
        <dbReference type="PROSITE" id="PS51873"/>
    </source>
</evidence>
<keyword evidence="7" id="KW-0862">Zinc</keyword>
<dbReference type="EMBL" id="CAJOAY010000055">
    <property type="protein sequence ID" value="CAF3511385.1"/>
    <property type="molecule type" value="Genomic_DNA"/>
</dbReference>
<evidence type="ECO:0000313" key="13">
    <source>
        <dbReference type="Proteomes" id="UP000663891"/>
    </source>
</evidence>
<evidence type="ECO:0000256" key="5">
    <source>
        <dbReference type="ARBA" id="ARBA00022771"/>
    </source>
</evidence>
<dbReference type="Gene3D" id="1.20.120.1750">
    <property type="match status" value="1"/>
</dbReference>
<dbReference type="OrthoDB" id="6127955at2759"/>
<accession>A0A814XXQ6</accession>
<evidence type="ECO:0000313" key="12">
    <source>
        <dbReference type="EMBL" id="CAF3511385.1"/>
    </source>
</evidence>
<evidence type="ECO:0000256" key="7">
    <source>
        <dbReference type="ARBA" id="ARBA00022833"/>
    </source>
</evidence>
<dbReference type="InterPro" id="IPR027370">
    <property type="entry name" value="Znf-RING_euk"/>
</dbReference>
<evidence type="ECO:0000256" key="1">
    <source>
        <dbReference type="ARBA" id="ARBA00004906"/>
    </source>
</evidence>
<dbReference type="InterPro" id="IPR051628">
    <property type="entry name" value="LUBAC_E3_Ligases"/>
</dbReference>
<dbReference type="Gene3D" id="3.30.40.10">
    <property type="entry name" value="Zinc/RING finger domain, C3HC4 (zinc finger)"/>
    <property type="match status" value="1"/>
</dbReference>
<keyword evidence="6" id="KW-0833">Ubl conjugation pathway</keyword>
<reference evidence="11" key="1">
    <citation type="submission" date="2021-02" db="EMBL/GenBank/DDBJ databases">
        <authorList>
            <person name="Nowell W R."/>
        </authorList>
    </citation>
    <scope>NUCLEOTIDE SEQUENCE</scope>
</reference>
<dbReference type="EMBL" id="CAJNON010000365">
    <property type="protein sequence ID" value="CAF1222187.1"/>
    <property type="molecule type" value="Genomic_DNA"/>
</dbReference>
<dbReference type="Proteomes" id="UP000663891">
    <property type="component" value="Unassembled WGS sequence"/>
</dbReference>
<feature type="domain" description="RING-type" evidence="10">
    <location>
        <begin position="16"/>
        <end position="224"/>
    </location>
</feature>
<evidence type="ECO:0008006" key="14">
    <source>
        <dbReference type="Google" id="ProtNLM"/>
    </source>
</evidence>
<comment type="caution">
    <text evidence="11">The sequence shown here is derived from an EMBL/GenBank/DDBJ whole genome shotgun (WGS) entry which is preliminary data.</text>
</comment>
<dbReference type="Pfam" id="PF01485">
    <property type="entry name" value="IBR"/>
    <property type="match status" value="2"/>
</dbReference>
<proteinExistence type="predicted"/>
<dbReference type="InterPro" id="IPR002867">
    <property type="entry name" value="IBR_dom"/>
</dbReference>
<evidence type="ECO:0000256" key="8">
    <source>
        <dbReference type="PROSITE-ProRule" id="PRU00175"/>
    </source>
</evidence>
<dbReference type="AlphaFoldDB" id="A0A814XXQ6"/>
<sequence length="229" mass="26194">MSPSPVQGIDQYSSKLPKDCPICFNESTYILKACGHSYCHECLKSYLTQPFPGTTVNIKCPVDNCNYELLLRDIKAILGPNGMKKLANASFEAYIKTDTDLARCPGDKEQVFRKSKHPLYFKCDHCSTTYCVQCDVEYHTGWTCEQYKSRGTADAQKQFTINKGNLPIKLCPNPKCKQPCWKDEDCNATKCPCGTYFCWLCLFKDTKDVHYHFNDKNSKCMMKLGFKEE</sequence>